<evidence type="ECO:0000313" key="6">
    <source>
        <dbReference type="Proteomes" id="UP001419910"/>
    </source>
</evidence>
<dbReference type="InterPro" id="IPR036388">
    <property type="entry name" value="WH-like_DNA-bd_sf"/>
</dbReference>
<dbReference type="EMBL" id="JBDIME010000037">
    <property type="protein sequence ID" value="MEN2793012.1"/>
    <property type="molecule type" value="Genomic_DNA"/>
</dbReference>
<name>A0ABU9YB36_9SPHN</name>
<dbReference type="PANTHER" id="PTHR39515:SF2">
    <property type="entry name" value="HTH-TYPE TRANSCRIPTIONAL REGULATOR RV0880"/>
    <property type="match status" value="1"/>
</dbReference>
<dbReference type="InterPro" id="IPR052526">
    <property type="entry name" value="HTH-type_Bedaq_tolerance"/>
</dbReference>
<evidence type="ECO:0000256" key="2">
    <source>
        <dbReference type="ARBA" id="ARBA00023125"/>
    </source>
</evidence>
<dbReference type="InterPro" id="IPR023187">
    <property type="entry name" value="Tscrpt_reg_MarR-type_CS"/>
</dbReference>
<keyword evidence="3" id="KW-0804">Transcription</keyword>
<accession>A0ABU9YB36</accession>
<dbReference type="SUPFAM" id="SSF46785">
    <property type="entry name" value="Winged helix' DNA-binding domain"/>
    <property type="match status" value="1"/>
</dbReference>
<evidence type="ECO:0000259" key="4">
    <source>
        <dbReference type="PROSITE" id="PS50995"/>
    </source>
</evidence>
<dbReference type="SMART" id="SM00347">
    <property type="entry name" value="HTH_MARR"/>
    <property type="match status" value="1"/>
</dbReference>
<reference evidence="5 6" key="1">
    <citation type="submission" date="2024-05" db="EMBL/GenBank/DDBJ databases">
        <authorList>
            <person name="Liu Q."/>
            <person name="Xin Y.-H."/>
        </authorList>
    </citation>
    <scope>NUCLEOTIDE SEQUENCE [LARGE SCALE GENOMIC DNA]</scope>
    <source>
        <strain evidence="5 6">CGMCC 1.10181</strain>
    </source>
</reference>
<evidence type="ECO:0000256" key="3">
    <source>
        <dbReference type="ARBA" id="ARBA00023163"/>
    </source>
</evidence>
<comment type="caution">
    <text evidence="5">The sequence shown here is derived from an EMBL/GenBank/DDBJ whole genome shotgun (WGS) entry which is preliminary data.</text>
</comment>
<dbReference type="PANTHER" id="PTHR39515">
    <property type="entry name" value="CONSERVED PROTEIN"/>
    <property type="match status" value="1"/>
</dbReference>
<keyword evidence="2" id="KW-0238">DNA-binding</keyword>
<dbReference type="Proteomes" id="UP001419910">
    <property type="component" value="Unassembled WGS sequence"/>
</dbReference>
<dbReference type="PROSITE" id="PS50995">
    <property type="entry name" value="HTH_MARR_2"/>
    <property type="match status" value="1"/>
</dbReference>
<dbReference type="RefSeq" id="WP_343892336.1">
    <property type="nucleotide sequence ID" value="NZ_BAAAEH010000057.1"/>
</dbReference>
<dbReference type="InterPro" id="IPR000835">
    <property type="entry name" value="HTH_MarR-typ"/>
</dbReference>
<keyword evidence="1" id="KW-0805">Transcription regulation</keyword>
<evidence type="ECO:0000256" key="1">
    <source>
        <dbReference type="ARBA" id="ARBA00023015"/>
    </source>
</evidence>
<feature type="domain" description="HTH marR-type" evidence="4">
    <location>
        <begin position="8"/>
        <end position="143"/>
    </location>
</feature>
<proteinExistence type="predicted"/>
<dbReference type="InterPro" id="IPR036390">
    <property type="entry name" value="WH_DNA-bd_sf"/>
</dbReference>
<sequence length="147" mass="16202">MSDQSDNAVSLEQAVIDLSLAIGQLRRRLRAEAETSELNISQMAALVRLHHHGSMTTADLARAESMKPQSMGTILASLEVEGLVSRERDPTDGRQVQFRLTQKGSAVRRADKLARRDWLLSAMKKLAPDEQGRLISAIALIKRLGDS</sequence>
<evidence type="ECO:0000313" key="5">
    <source>
        <dbReference type="EMBL" id="MEN2793012.1"/>
    </source>
</evidence>
<dbReference type="Pfam" id="PF01047">
    <property type="entry name" value="MarR"/>
    <property type="match status" value="1"/>
</dbReference>
<organism evidence="5 6">
    <name type="scientific">Sphingomonas oligophenolica</name>
    <dbReference type="NCBI Taxonomy" id="301154"/>
    <lineage>
        <taxon>Bacteria</taxon>
        <taxon>Pseudomonadati</taxon>
        <taxon>Pseudomonadota</taxon>
        <taxon>Alphaproteobacteria</taxon>
        <taxon>Sphingomonadales</taxon>
        <taxon>Sphingomonadaceae</taxon>
        <taxon>Sphingomonas</taxon>
    </lineage>
</organism>
<protein>
    <submittedName>
        <fullName evidence="5">MarR family transcriptional regulator</fullName>
    </submittedName>
</protein>
<gene>
    <name evidence="5" type="ORF">ABC974_25535</name>
</gene>
<dbReference type="PROSITE" id="PS01117">
    <property type="entry name" value="HTH_MARR_1"/>
    <property type="match status" value="1"/>
</dbReference>
<dbReference type="Gene3D" id="1.10.10.10">
    <property type="entry name" value="Winged helix-like DNA-binding domain superfamily/Winged helix DNA-binding domain"/>
    <property type="match status" value="1"/>
</dbReference>
<keyword evidence="6" id="KW-1185">Reference proteome</keyword>